<reference evidence="5" key="1">
    <citation type="submission" date="2025-08" db="UniProtKB">
        <authorList>
            <consortium name="RefSeq"/>
        </authorList>
    </citation>
    <scope>IDENTIFICATION</scope>
</reference>
<feature type="compositionally biased region" description="Basic and acidic residues" evidence="3">
    <location>
        <begin position="394"/>
        <end position="410"/>
    </location>
</feature>
<dbReference type="InterPro" id="IPR032675">
    <property type="entry name" value="LRR_dom_sf"/>
</dbReference>
<dbReference type="PROSITE" id="PS50096">
    <property type="entry name" value="IQ"/>
    <property type="match status" value="1"/>
</dbReference>
<dbReference type="Pfam" id="PF14580">
    <property type="entry name" value="LRR_9"/>
    <property type="match status" value="1"/>
</dbReference>
<dbReference type="PROSITE" id="PS51450">
    <property type="entry name" value="LRR"/>
    <property type="match status" value="4"/>
</dbReference>
<proteinExistence type="predicted"/>
<dbReference type="SMART" id="SM00365">
    <property type="entry name" value="LRR_SD22"/>
    <property type="match status" value="4"/>
</dbReference>
<sequence length="728" mass="80856">MSPIPLLYQLLSQQSEGPVVDLSAQGLQKLEPSFTCSDETHTLILDRNHIMKLDHLERSPGLQQLSVVGNRLVRMMGVCRLTELRVLNLPNNSIGYIEGLRDLPHLKWLNLSGNNIKVIEQLNNCVALQHLDLSDNNISNIGDVTKLLALKTLLLHGNSITTLQTVPAHLPIHLSILSLAENEIRDLNEVSYLAPLHDLEQLTIMTNPCVMVTPSLPGYDYRPYIMSWCLKLKILDGYVVSQKEGLKAEWLYSQGKGRLYRPGQHVQLVQYLATVCPLTSTPALETAEDAKLEKILSKQRFHQRQLLQQTQGGLPQPSPLATVQVNTWLGCDPFQAAAPPLRGLRGVEERLYLEDVQSQTDEDKLNGSLLSSESTFLLVTSEPPRSDSEDETETFEHDSLVPEHPKKNLAEKTLQAPLGRGSESQKEREREMERERMSGDGHLTCTLTSTAGLPMMGDNQSQTNDSALLQGAHSNCNAVEVRAGSKQEDKAVVRCDRLGRCETDRAAVRIQAWWRGMWTRRCNPLAKEVRCEIRLRRMQEHIVFLSGEFERVRQQHEEERLQRLVQEEAVRFLWRQLQSMQQWQRSVEGQLASVTQAGSSPAPAPTSGLCDPPALRLPLPLASSTANPACAVLSFPDSGFQSTDELQVGQEDNFLSFGTGDSLETVRALVVGRSLAPCGGGNSQDCSLLEQYLSSVQQREEEAEGGASDRTGTPQPPSSALICRNSTA</sequence>
<dbReference type="SUPFAM" id="SSF52058">
    <property type="entry name" value="L domain-like"/>
    <property type="match status" value="1"/>
</dbReference>
<dbReference type="CDD" id="cd23766">
    <property type="entry name" value="IQCG"/>
    <property type="match status" value="1"/>
</dbReference>
<evidence type="ECO:0000313" key="4">
    <source>
        <dbReference type="Proteomes" id="UP001652741"/>
    </source>
</evidence>
<dbReference type="SMART" id="SM00369">
    <property type="entry name" value="LRR_TYP"/>
    <property type="match status" value="3"/>
</dbReference>
<keyword evidence="1" id="KW-0433">Leucine-rich repeat</keyword>
<feature type="region of interest" description="Disordered" evidence="3">
    <location>
        <begin position="695"/>
        <end position="728"/>
    </location>
</feature>
<keyword evidence="2" id="KW-0677">Repeat</keyword>
<dbReference type="PANTHER" id="PTHR45973">
    <property type="entry name" value="PROTEIN PHOSPHATASE 1 REGULATORY SUBUNIT SDS22-RELATED"/>
    <property type="match status" value="1"/>
</dbReference>
<accession>A0ABM3DPX4</accession>
<dbReference type="RefSeq" id="XP_045560844.1">
    <property type="nucleotide sequence ID" value="XM_045704888.1"/>
</dbReference>
<dbReference type="GeneID" id="106581958"/>
<dbReference type="InterPro" id="IPR000048">
    <property type="entry name" value="IQ_motif_EF-hand-BS"/>
</dbReference>
<organism evidence="4 5">
    <name type="scientific">Salmo salar</name>
    <name type="common">Atlantic salmon</name>
    <dbReference type="NCBI Taxonomy" id="8030"/>
    <lineage>
        <taxon>Eukaryota</taxon>
        <taxon>Metazoa</taxon>
        <taxon>Chordata</taxon>
        <taxon>Craniata</taxon>
        <taxon>Vertebrata</taxon>
        <taxon>Euteleostomi</taxon>
        <taxon>Actinopterygii</taxon>
        <taxon>Neopterygii</taxon>
        <taxon>Teleostei</taxon>
        <taxon>Protacanthopterygii</taxon>
        <taxon>Salmoniformes</taxon>
        <taxon>Salmonidae</taxon>
        <taxon>Salmoninae</taxon>
        <taxon>Salmo</taxon>
    </lineage>
</organism>
<protein>
    <submittedName>
        <fullName evidence="5">Centrosomal protein of 97 kDa</fullName>
    </submittedName>
</protein>
<keyword evidence="4" id="KW-1185">Reference proteome</keyword>
<evidence type="ECO:0000313" key="5">
    <source>
        <dbReference type="RefSeq" id="XP_045560844.1"/>
    </source>
</evidence>
<dbReference type="InterPro" id="IPR001611">
    <property type="entry name" value="Leu-rich_rpt"/>
</dbReference>
<gene>
    <name evidence="5" type="primary">cep97</name>
</gene>
<feature type="compositionally biased region" description="Basic and acidic residues" evidence="3">
    <location>
        <begin position="423"/>
        <end position="439"/>
    </location>
</feature>
<name>A0ABM3DPX4_SALSA</name>
<evidence type="ECO:0000256" key="2">
    <source>
        <dbReference type="ARBA" id="ARBA00022737"/>
    </source>
</evidence>
<dbReference type="InterPro" id="IPR050576">
    <property type="entry name" value="Cilia_flagella_integrity"/>
</dbReference>
<dbReference type="InterPro" id="IPR003591">
    <property type="entry name" value="Leu-rich_rpt_typical-subtyp"/>
</dbReference>
<dbReference type="Pfam" id="PF00612">
    <property type="entry name" value="IQ"/>
    <property type="match status" value="1"/>
</dbReference>
<dbReference type="Proteomes" id="UP001652741">
    <property type="component" value="Chromosome ssa21"/>
</dbReference>
<evidence type="ECO:0000256" key="1">
    <source>
        <dbReference type="ARBA" id="ARBA00022614"/>
    </source>
</evidence>
<dbReference type="PANTHER" id="PTHR45973:SF2">
    <property type="entry name" value="CENTROSOMAL PROTEIN OF 97 KDA"/>
    <property type="match status" value="1"/>
</dbReference>
<evidence type="ECO:0000256" key="3">
    <source>
        <dbReference type="SAM" id="MobiDB-lite"/>
    </source>
</evidence>
<feature type="region of interest" description="Disordered" evidence="3">
    <location>
        <begin position="375"/>
        <end position="464"/>
    </location>
</feature>
<dbReference type="Gene3D" id="3.80.10.10">
    <property type="entry name" value="Ribonuclease Inhibitor"/>
    <property type="match status" value="2"/>
</dbReference>